<protein>
    <submittedName>
        <fullName evidence="1">Uncharacterized protein</fullName>
    </submittedName>
</protein>
<dbReference type="EMBL" id="CAEY01000838">
    <property type="status" value="NOT_ANNOTATED_CDS"/>
    <property type="molecule type" value="Genomic_DNA"/>
</dbReference>
<dbReference type="AlphaFoldDB" id="T1JY19"/>
<dbReference type="HOGENOM" id="CLU_2963766_0_0_1"/>
<sequence length="59" mass="7274">MSFKVFNSNKLQLKFTVYMDELFTVKNIRLKLKRMKHSPVQYYIFQEARLTIYCKLSQY</sequence>
<proteinExistence type="predicted"/>
<keyword evidence="2" id="KW-1185">Reference proteome</keyword>
<evidence type="ECO:0000313" key="1">
    <source>
        <dbReference type="EnsemblMetazoa" id="tetur02g14030.1"/>
    </source>
</evidence>
<organism evidence="1 2">
    <name type="scientific">Tetranychus urticae</name>
    <name type="common">Two-spotted spider mite</name>
    <dbReference type="NCBI Taxonomy" id="32264"/>
    <lineage>
        <taxon>Eukaryota</taxon>
        <taxon>Metazoa</taxon>
        <taxon>Ecdysozoa</taxon>
        <taxon>Arthropoda</taxon>
        <taxon>Chelicerata</taxon>
        <taxon>Arachnida</taxon>
        <taxon>Acari</taxon>
        <taxon>Acariformes</taxon>
        <taxon>Trombidiformes</taxon>
        <taxon>Prostigmata</taxon>
        <taxon>Eleutherengona</taxon>
        <taxon>Raphignathae</taxon>
        <taxon>Tetranychoidea</taxon>
        <taxon>Tetranychidae</taxon>
        <taxon>Tetranychus</taxon>
    </lineage>
</organism>
<reference evidence="1" key="2">
    <citation type="submission" date="2015-06" db="UniProtKB">
        <authorList>
            <consortium name="EnsemblMetazoa"/>
        </authorList>
    </citation>
    <scope>IDENTIFICATION</scope>
</reference>
<accession>T1JY19</accession>
<reference evidence="2" key="1">
    <citation type="submission" date="2011-08" db="EMBL/GenBank/DDBJ databases">
        <authorList>
            <person name="Rombauts S."/>
        </authorList>
    </citation>
    <scope>NUCLEOTIDE SEQUENCE</scope>
    <source>
        <strain evidence="2">London</strain>
    </source>
</reference>
<dbReference type="Proteomes" id="UP000015104">
    <property type="component" value="Unassembled WGS sequence"/>
</dbReference>
<dbReference type="EnsemblMetazoa" id="tetur02g14030.1">
    <property type="protein sequence ID" value="tetur02g14030.1"/>
    <property type="gene ID" value="tetur02g14030"/>
</dbReference>
<name>T1JY19_TETUR</name>
<evidence type="ECO:0000313" key="2">
    <source>
        <dbReference type="Proteomes" id="UP000015104"/>
    </source>
</evidence>